<proteinExistence type="predicted"/>
<keyword evidence="2" id="KW-1185">Reference proteome</keyword>
<dbReference type="OrthoDB" id="6763697at2759"/>
<dbReference type="EMBL" id="OU898278">
    <property type="protein sequence ID" value="CAG9832150.1"/>
    <property type="molecule type" value="Genomic_DNA"/>
</dbReference>
<protein>
    <submittedName>
        <fullName evidence="1">Uncharacterized protein</fullName>
    </submittedName>
</protein>
<accession>A0A9N9XB70</accession>
<dbReference type="Proteomes" id="UP001153709">
    <property type="component" value="Chromosome 3"/>
</dbReference>
<evidence type="ECO:0000313" key="2">
    <source>
        <dbReference type="Proteomes" id="UP001153709"/>
    </source>
</evidence>
<dbReference type="AlphaFoldDB" id="A0A9N9XB70"/>
<organism evidence="1 2">
    <name type="scientific">Diabrotica balteata</name>
    <name type="common">Banded cucumber beetle</name>
    <dbReference type="NCBI Taxonomy" id="107213"/>
    <lineage>
        <taxon>Eukaryota</taxon>
        <taxon>Metazoa</taxon>
        <taxon>Ecdysozoa</taxon>
        <taxon>Arthropoda</taxon>
        <taxon>Hexapoda</taxon>
        <taxon>Insecta</taxon>
        <taxon>Pterygota</taxon>
        <taxon>Neoptera</taxon>
        <taxon>Endopterygota</taxon>
        <taxon>Coleoptera</taxon>
        <taxon>Polyphaga</taxon>
        <taxon>Cucujiformia</taxon>
        <taxon>Chrysomeloidea</taxon>
        <taxon>Chrysomelidae</taxon>
        <taxon>Galerucinae</taxon>
        <taxon>Diabroticina</taxon>
        <taxon>Diabroticites</taxon>
        <taxon>Diabrotica</taxon>
    </lineage>
</organism>
<evidence type="ECO:0000313" key="1">
    <source>
        <dbReference type="EMBL" id="CAG9832150.1"/>
    </source>
</evidence>
<reference evidence="1" key="1">
    <citation type="submission" date="2022-01" db="EMBL/GenBank/DDBJ databases">
        <authorList>
            <person name="King R."/>
        </authorList>
    </citation>
    <scope>NUCLEOTIDE SEQUENCE</scope>
</reference>
<name>A0A9N9XB70_DIABA</name>
<sequence>MTIKTTTCSKHLTLAGEVPGAPGQAPVKVIYRCDSGFPSSCCHQTGYPACQPKVEIPCTPEVPPPRCGPELPVLIQPFCKPVCVDHHRWHGHYPGRHYHDRHLYGSCYMDGLTACYPQSDCDCDEGCKIVPVKVEQPCPPTPQPCPTLPCLTTKLDRVVVPCPCPPQHYHKHHEHHPHHHNHGLYERVIPTCCGHITCPVCPPSPCGIHLLPHPNCDCNVRYVSNISFPTIENVVNPTGQPLSRRKRELPILQNGYKFMMNMLPKFIKEPIIKTVNSMAMTHPDPRLRNMYNLPPPKLTLKEHLAQKHKENMNAIKNKVFGSTTLKQVPKKYADHKKIPKK</sequence>
<gene>
    <name evidence="1" type="ORF">DIABBA_LOCUS5679</name>
</gene>